<accession>A0AAE0ZT57</accession>
<dbReference type="Proteomes" id="UP001283361">
    <property type="component" value="Unassembled WGS sequence"/>
</dbReference>
<proteinExistence type="predicted"/>
<dbReference type="AlphaFoldDB" id="A0AAE0ZT57"/>
<reference evidence="1" key="1">
    <citation type="journal article" date="2023" name="G3 (Bethesda)">
        <title>A reference genome for the long-term kleptoplast-retaining sea slug Elysia crispata morphotype clarki.</title>
        <authorList>
            <person name="Eastman K.E."/>
            <person name="Pendleton A.L."/>
            <person name="Shaikh M.A."/>
            <person name="Suttiyut T."/>
            <person name="Ogas R."/>
            <person name="Tomko P."/>
            <person name="Gavelis G."/>
            <person name="Widhalm J.R."/>
            <person name="Wisecaver J.H."/>
        </authorList>
    </citation>
    <scope>NUCLEOTIDE SEQUENCE</scope>
    <source>
        <strain evidence="1">ECLA1</strain>
    </source>
</reference>
<organism evidence="1 2">
    <name type="scientific">Elysia crispata</name>
    <name type="common">lettuce slug</name>
    <dbReference type="NCBI Taxonomy" id="231223"/>
    <lineage>
        <taxon>Eukaryota</taxon>
        <taxon>Metazoa</taxon>
        <taxon>Spiralia</taxon>
        <taxon>Lophotrochozoa</taxon>
        <taxon>Mollusca</taxon>
        <taxon>Gastropoda</taxon>
        <taxon>Heterobranchia</taxon>
        <taxon>Euthyneura</taxon>
        <taxon>Panpulmonata</taxon>
        <taxon>Sacoglossa</taxon>
        <taxon>Placobranchoidea</taxon>
        <taxon>Plakobranchidae</taxon>
        <taxon>Elysia</taxon>
    </lineage>
</organism>
<keyword evidence="2" id="KW-1185">Reference proteome</keyword>
<sequence length="70" mass="7866">MATCLLHMSGRERRADWGRQMCPAPRGKCSRNNGENAKTQLQLGKNCHALQKAIPTMPQKQRPVSDNYKG</sequence>
<dbReference type="EMBL" id="JAWDGP010003357">
    <property type="protein sequence ID" value="KAK3775085.1"/>
    <property type="molecule type" value="Genomic_DNA"/>
</dbReference>
<gene>
    <name evidence="1" type="ORF">RRG08_048295</name>
</gene>
<protein>
    <submittedName>
        <fullName evidence="1">Uncharacterized protein</fullName>
    </submittedName>
</protein>
<evidence type="ECO:0000313" key="1">
    <source>
        <dbReference type="EMBL" id="KAK3775085.1"/>
    </source>
</evidence>
<comment type="caution">
    <text evidence="1">The sequence shown here is derived from an EMBL/GenBank/DDBJ whole genome shotgun (WGS) entry which is preliminary data.</text>
</comment>
<evidence type="ECO:0000313" key="2">
    <source>
        <dbReference type="Proteomes" id="UP001283361"/>
    </source>
</evidence>
<name>A0AAE0ZT57_9GAST</name>